<dbReference type="PANTHER" id="PTHR30469">
    <property type="entry name" value="MULTIDRUG RESISTANCE PROTEIN MDTA"/>
    <property type="match status" value="1"/>
</dbReference>
<sequence length="278" mass="31945">MNLTLMIKRQFTAWQRIWRHFGLRELWCYDKFVKSIIVYCIVFASHVSANEVKKVRGLVKASQIATLSSQMNGKIELLPSSIGDKFNKGEKLVQFDCSILNQKISSSRSEVSIKEQQVKNNETLRDFNSIGSFDLNISRAELQKAKSELQVLVIERKNCTVNAPFNGYVIDKFVNKYEAVRQYEKLLSIVNLNELNVEVIVPSVWLRWLNVGDDFTFIIDENKFELKSSVLNIIPMVDSVSKTIKIVSKIKLDKNDIRNIYPGMSGFAYFEQRGLDGN</sequence>
<dbReference type="GO" id="GO:1990281">
    <property type="term" value="C:efflux pump complex"/>
    <property type="evidence" value="ECO:0007669"/>
    <property type="project" value="TreeGrafter"/>
</dbReference>
<gene>
    <name evidence="1" type="ORF">AB0763_05455</name>
</gene>
<dbReference type="Gene3D" id="2.40.50.100">
    <property type="match status" value="1"/>
</dbReference>
<dbReference type="Gene3D" id="1.10.287.470">
    <property type="entry name" value="Helix hairpin bin"/>
    <property type="match status" value="1"/>
</dbReference>
<accession>A0AB39HIZ9</accession>
<evidence type="ECO:0000313" key="1">
    <source>
        <dbReference type="EMBL" id="XDK26086.1"/>
    </source>
</evidence>
<dbReference type="KEGG" id="vih:AB0763_05455"/>
<dbReference type="Gene3D" id="2.40.30.170">
    <property type="match status" value="1"/>
</dbReference>
<dbReference type="AlphaFoldDB" id="A0AB39HIZ9"/>
<proteinExistence type="predicted"/>
<dbReference type="RefSeq" id="WP_306101747.1">
    <property type="nucleotide sequence ID" value="NZ_CP162601.1"/>
</dbReference>
<name>A0AB39HIZ9_9VIBR</name>
<dbReference type="GO" id="GO:0015562">
    <property type="term" value="F:efflux transmembrane transporter activity"/>
    <property type="evidence" value="ECO:0007669"/>
    <property type="project" value="TreeGrafter"/>
</dbReference>
<protein>
    <submittedName>
        <fullName evidence="1">HlyD family efflux transporter periplasmic adaptor subunit</fullName>
    </submittedName>
</protein>
<organism evidence="1">
    <name type="scientific">Vibrio sp. HB236076</name>
    <dbReference type="NCBI Taxonomy" id="3232307"/>
    <lineage>
        <taxon>Bacteria</taxon>
        <taxon>Pseudomonadati</taxon>
        <taxon>Pseudomonadota</taxon>
        <taxon>Gammaproteobacteria</taxon>
        <taxon>Vibrionales</taxon>
        <taxon>Vibrionaceae</taxon>
        <taxon>Vibrio</taxon>
    </lineage>
</organism>
<reference evidence="1" key="1">
    <citation type="submission" date="2024-07" db="EMBL/GenBank/DDBJ databases">
        <title>Genome Analysis of a Potential Novel Vibrio Species Secreting pH- and Thermo-stable Alginate Lyase and its Application in Producing Alginate Oligosaccharides.</title>
        <authorList>
            <person name="Huang H."/>
            <person name="Bao K."/>
        </authorList>
    </citation>
    <scope>NUCLEOTIDE SEQUENCE</scope>
    <source>
        <strain evidence="1">HB236076</strain>
    </source>
</reference>
<dbReference type="SUPFAM" id="SSF111369">
    <property type="entry name" value="HlyD-like secretion proteins"/>
    <property type="match status" value="1"/>
</dbReference>
<dbReference type="EMBL" id="CP162601">
    <property type="protein sequence ID" value="XDK26086.1"/>
    <property type="molecule type" value="Genomic_DNA"/>
</dbReference>